<dbReference type="OrthoDB" id="10417458at2759"/>
<evidence type="ECO:0000313" key="1">
    <source>
        <dbReference type="EMBL" id="ROT83621.1"/>
    </source>
</evidence>
<dbReference type="AlphaFoldDB" id="A0A3R7QMA7"/>
<evidence type="ECO:0000313" key="2">
    <source>
        <dbReference type="Proteomes" id="UP000283509"/>
    </source>
</evidence>
<organism evidence="1 2">
    <name type="scientific">Penaeus vannamei</name>
    <name type="common">Whiteleg shrimp</name>
    <name type="synonym">Litopenaeus vannamei</name>
    <dbReference type="NCBI Taxonomy" id="6689"/>
    <lineage>
        <taxon>Eukaryota</taxon>
        <taxon>Metazoa</taxon>
        <taxon>Ecdysozoa</taxon>
        <taxon>Arthropoda</taxon>
        <taxon>Crustacea</taxon>
        <taxon>Multicrustacea</taxon>
        <taxon>Malacostraca</taxon>
        <taxon>Eumalacostraca</taxon>
        <taxon>Eucarida</taxon>
        <taxon>Decapoda</taxon>
        <taxon>Dendrobranchiata</taxon>
        <taxon>Penaeoidea</taxon>
        <taxon>Penaeidae</taxon>
        <taxon>Penaeus</taxon>
    </lineage>
</organism>
<comment type="caution">
    <text evidence="1">The sequence shown here is derived from an EMBL/GenBank/DDBJ whole genome shotgun (WGS) entry which is preliminary data.</text>
</comment>
<name>A0A3R7QMA7_PENVA</name>
<keyword evidence="2" id="KW-1185">Reference proteome</keyword>
<protein>
    <submittedName>
        <fullName evidence="1">Uncharacterized protein</fullName>
    </submittedName>
</protein>
<dbReference type="Proteomes" id="UP000283509">
    <property type="component" value="Unassembled WGS sequence"/>
</dbReference>
<accession>A0A3R7QMA7</accession>
<sequence>MSRTEFVKKFFAKLNSFHRNYMGKEAFIEFVGLQLCYTGNRKWLVWRILFMDLYLRFCRARNSFPSDMTQIGMHLAFAGVQSVTLHYDRALMTFYSGFSVFGMDRDVPYCTKGYTHVYVSVLPYIEIHVKKEEEESQRRGVKRVAGVACKKGPITQYNKYKETTGRAPPPKKRRT</sequence>
<dbReference type="EMBL" id="QCYY01000660">
    <property type="protein sequence ID" value="ROT83621.1"/>
    <property type="molecule type" value="Genomic_DNA"/>
</dbReference>
<reference evidence="1 2" key="1">
    <citation type="submission" date="2018-04" db="EMBL/GenBank/DDBJ databases">
        <authorList>
            <person name="Zhang X."/>
            <person name="Yuan J."/>
            <person name="Li F."/>
            <person name="Xiang J."/>
        </authorList>
    </citation>
    <scope>NUCLEOTIDE SEQUENCE [LARGE SCALE GENOMIC DNA]</scope>
    <source>
        <tissue evidence="1">Muscle</tissue>
    </source>
</reference>
<gene>
    <name evidence="1" type="ORF">C7M84_023189</name>
</gene>
<reference evidence="1 2" key="2">
    <citation type="submission" date="2019-01" db="EMBL/GenBank/DDBJ databases">
        <title>The decoding of complex shrimp genome reveals the adaptation for benthos swimmer, frequently molting mechanism and breeding impact on genome.</title>
        <authorList>
            <person name="Sun Y."/>
            <person name="Gao Y."/>
            <person name="Yu Y."/>
        </authorList>
    </citation>
    <scope>NUCLEOTIDE SEQUENCE [LARGE SCALE GENOMIC DNA]</scope>
    <source>
        <tissue evidence="1">Muscle</tissue>
    </source>
</reference>
<proteinExistence type="predicted"/>